<dbReference type="PIRSF" id="PIRSF032126">
    <property type="entry name" value="F0F1_ATP_synthase_subunit_I"/>
    <property type="match status" value="1"/>
</dbReference>
<comment type="similarity">
    <text evidence="1">Belongs to the bacterial AtpI family.</text>
</comment>
<dbReference type="Pfam" id="PF09527">
    <property type="entry name" value="ATPase_gene1"/>
    <property type="match status" value="1"/>
</dbReference>
<organism evidence="4 5">
    <name type="scientific">Roseibium limicola</name>
    <dbReference type="NCBI Taxonomy" id="2816037"/>
    <lineage>
        <taxon>Bacteria</taxon>
        <taxon>Pseudomonadati</taxon>
        <taxon>Pseudomonadota</taxon>
        <taxon>Alphaproteobacteria</taxon>
        <taxon>Hyphomicrobiales</taxon>
        <taxon>Stappiaceae</taxon>
        <taxon>Roseibium</taxon>
    </lineage>
</organism>
<dbReference type="InterPro" id="IPR032820">
    <property type="entry name" value="ATPase_put"/>
</dbReference>
<dbReference type="GO" id="GO:1902600">
    <property type="term" value="P:proton transmembrane transport"/>
    <property type="evidence" value="ECO:0007669"/>
    <property type="project" value="UniProtKB-KW"/>
</dbReference>
<evidence type="ECO:0000256" key="3">
    <source>
        <dbReference type="SAM" id="Phobius"/>
    </source>
</evidence>
<proteinExistence type="inferred from homology"/>
<feature type="transmembrane region" description="Helical" evidence="3">
    <location>
        <begin position="85"/>
        <end position="106"/>
    </location>
</feature>
<evidence type="ECO:0000256" key="1">
    <source>
        <dbReference type="PIRNR" id="PIRNR032126"/>
    </source>
</evidence>
<keyword evidence="1 3" id="KW-0472">Membrane</keyword>
<evidence type="ECO:0000313" key="4">
    <source>
        <dbReference type="EMBL" id="MBO0345930.1"/>
    </source>
</evidence>
<keyword evidence="1" id="KW-0375">Hydrogen ion transport</keyword>
<feature type="compositionally biased region" description="Polar residues" evidence="2">
    <location>
        <begin position="1"/>
        <end position="11"/>
    </location>
</feature>
<comment type="function">
    <text evidence="1">A possible function for this protein is to guide the assembly of the membrane sector of the ATPase enzyme complex.</text>
</comment>
<keyword evidence="1" id="KW-0406">Ion transport</keyword>
<keyword evidence="3" id="KW-0812">Transmembrane</keyword>
<keyword evidence="3" id="KW-1133">Transmembrane helix</keyword>
<comment type="caution">
    <text evidence="4">The sequence shown here is derived from an EMBL/GenBank/DDBJ whole genome shotgun (WGS) entry which is preliminary data.</text>
</comment>
<dbReference type="EMBL" id="JAFLNF010000004">
    <property type="protein sequence ID" value="MBO0345930.1"/>
    <property type="molecule type" value="Genomic_DNA"/>
</dbReference>
<keyword evidence="5" id="KW-1185">Reference proteome</keyword>
<dbReference type="GO" id="GO:0045259">
    <property type="term" value="C:proton-transporting ATP synthase complex"/>
    <property type="evidence" value="ECO:0007669"/>
    <property type="project" value="UniProtKB-UniRule"/>
</dbReference>
<dbReference type="RefSeq" id="WP_206940929.1">
    <property type="nucleotide sequence ID" value="NZ_JAFLNF010000004.1"/>
</dbReference>
<sequence length="135" mass="14547">MSNSTQNNGSDGQDDGLSQAELAERRDRLNRQLDDRRVADEKEALARSKSDTKGYAQAMKISSEFIAGIVVGGGIGWVLDRWLDTGPFGLIVFLLLGFAAGVLNVLRSAGYVAEPERKIGEMPKGTSKTDETGSK</sequence>
<reference evidence="4" key="1">
    <citation type="submission" date="2021-03" db="EMBL/GenBank/DDBJ databases">
        <title>Roseibium sp. CAU 1637 isolated from Incheon.</title>
        <authorList>
            <person name="Kim W."/>
        </authorList>
    </citation>
    <scope>NUCLEOTIDE SEQUENCE</scope>
    <source>
        <strain evidence="4">CAU 1637</strain>
    </source>
</reference>
<keyword evidence="1" id="KW-0813">Transport</keyword>
<protein>
    <recommendedName>
        <fullName evidence="1">ATP synthase protein I</fullName>
    </recommendedName>
</protein>
<dbReference type="InterPro" id="IPR016989">
    <property type="entry name" value="Atp1_alphaprobac"/>
</dbReference>
<gene>
    <name evidence="4" type="ORF">J0X15_11920</name>
</gene>
<evidence type="ECO:0000313" key="5">
    <source>
        <dbReference type="Proteomes" id="UP000664779"/>
    </source>
</evidence>
<dbReference type="Proteomes" id="UP000664779">
    <property type="component" value="Unassembled WGS sequence"/>
</dbReference>
<dbReference type="AlphaFoldDB" id="A0A939EPH4"/>
<evidence type="ECO:0000256" key="2">
    <source>
        <dbReference type="SAM" id="MobiDB-lite"/>
    </source>
</evidence>
<feature type="region of interest" description="Disordered" evidence="2">
    <location>
        <begin position="1"/>
        <end position="34"/>
    </location>
</feature>
<name>A0A939EPH4_9HYPH</name>
<feature type="transmembrane region" description="Helical" evidence="3">
    <location>
        <begin position="61"/>
        <end position="79"/>
    </location>
</feature>
<feature type="compositionally biased region" description="Basic and acidic residues" evidence="2">
    <location>
        <begin position="22"/>
        <end position="34"/>
    </location>
</feature>
<accession>A0A939EPH4</accession>